<feature type="compositionally biased region" description="Low complexity" evidence="1">
    <location>
        <begin position="67"/>
        <end position="77"/>
    </location>
</feature>
<dbReference type="AlphaFoldDB" id="Q4UGW5"/>
<dbReference type="InParanoid" id="Q4UGW5"/>
<feature type="compositionally biased region" description="Basic residues" evidence="1">
    <location>
        <begin position="31"/>
        <end position="56"/>
    </location>
</feature>
<proteinExistence type="predicted"/>
<dbReference type="OMA" id="ENICECT"/>
<feature type="region of interest" description="Disordered" evidence="1">
    <location>
        <begin position="1"/>
        <end position="83"/>
    </location>
</feature>
<protein>
    <submittedName>
        <fullName evidence="2">Rna-binding protein, putative</fullName>
    </submittedName>
</protein>
<dbReference type="eggNOG" id="KOG2141">
    <property type="taxonomic scope" value="Eukaryota"/>
</dbReference>
<dbReference type="GO" id="GO:0005730">
    <property type="term" value="C:nucleolus"/>
    <property type="evidence" value="ECO:0007669"/>
    <property type="project" value="TreeGrafter"/>
</dbReference>
<dbReference type="GO" id="GO:0003723">
    <property type="term" value="F:RNA binding"/>
    <property type="evidence" value="ECO:0007669"/>
    <property type="project" value="TreeGrafter"/>
</dbReference>
<dbReference type="RefSeq" id="XP_954351.1">
    <property type="nucleotide sequence ID" value="XM_949258.1"/>
</dbReference>
<feature type="compositionally biased region" description="Basic and acidic residues" evidence="1">
    <location>
        <begin position="1"/>
        <end position="10"/>
    </location>
</feature>
<accession>Q4UGW5</accession>
<dbReference type="SUPFAM" id="SSF48371">
    <property type="entry name" value="ARM repeat"/>
    <property type="match status" value="1"/>
</dbReference>
<dbReference type="KEGG" id="tan:TA20955"/>
<organism evidence="2 3">
    <name type="scientific">Theileria annulata</name>
    <dbReference type="NCBI Taxonomy" id="5874"/>
    <lineage>
        <taxon>Eukaryota</taxon>
        <taxon>Sar</taxon>
        <taxon>Alveolata</taxon>
        <taxon>Apicomplexa</taxon>
        <taxon>Aconoidasida</taxon>
        <taxon>Piroplasmida</taxon>
        <taxon>Theileriidae</taxon>
        <taxon>Theileria</taxon>
    </lineage>
</organism>
<feature type="compositionally biased region" description="Acidic residues" evidence="1">
    <location>
        <begin position="211"/>
        <end position="265"/>
    </location>
</feature>
<dbReference type="InterPro" id="IPR050781">
    <property type="entry name" value="CWC22_splicing_factor"/>
</dbReference>
<keyword evidence="3" id="KW-1185">Reference proteome</keyword>
<dbReference type="VEuPathDB" id="PiroplasmaDB:TA20955"/>
<evidence type="ECO:0000256" key="1">
    <source>
        <dbReference type="SAM" id="MobiDB-lite"/>
    </source>
</evidence>
<name>Q4UGW5_THEAN</name>
<dbReference type="Gene3D" id="1.25.40.180">
    <property type="match status" value="1"/>
</dbReference>
<dbReference type="STRING" id="5874.Q4UGW5"/>
<gene>
    <name evidence="2" type="ORF">TA20955</name>
</gene>
<reference evidence="2 3" key="1">
    <citation type="journal article" date="2005" name="Science">
        <title>Genome of the host-cell transforming parasite Theileria annulata compared with T. parva.</title>
        <authorList>
            <person name="Pain A."/>
            <person name="Renauld H."/>
            <person name="Berriman M."/>
            <person name="Murphy L."/>
            <person name="Yeats C.A."/>
            <person name="Weir W."/>
            <person name="Kerhornou A."/>
            <person name="Aslett M."/>
            <person name="Bishop R."/>
            <person name="Bouchier C."/>
            <person name="Cochet M."/>
            <person name="Coulson R.M.R."/>
            <person name="Cronin A."/>
            <person name="de Villiers E.P."/>
            <person name="Fraser A."/>
            <person name="Fosker N."/>
            <person name="Gardner M."/>
            <person name="Goble A."/>
            <person name="Griffiths-Jones S."/>
            <person name="Harris D.E."/>
            <person name="Katzer F."/>
            <person name="Larke N."/>
            <person name="Lord A."/>
            <person name="Maser P."/>
            <person name="McKellar S."/>
            <person name="Mooney P."/>
            <person name="Morton F."/>
            <person name="Nene V."/>
            <person name="O'Neil S."/>
            <person name="Price C."/>
            <person name="Quail M.A."/>
            <person name="Rabbinowitsch E."/>
            <person name="Rawlings N.D."/>
            <person name="Rutter S."/>
            <person name="Saunders D."/>
            <person name="Seeger K."/>
            <person name="Shah T."/>
            <person name="Squares R."/>
            <person name="Squares S."/>
            <person name="Tivey A."/>
            <person name="Walker A.R."/>
            <person name="Woodward J."/>
            <person name="Dobbelaere D.A.E."/>
            <person name="Langsley G."/>
            <person name="Rajandream M.A."/>
            <person name="McKeever D."/>
            <person name="Shiels B."/>
            <person name="Tait A."/>
            <person name="Barrell B.G."/>
            <person name="Hall N."/>
        </authorList>
    </citation>
    <scope>NUCLEOTIDE SEQUENCE [LARGE SCALE GENOMIC DNA]</scope>
    <source>
        <strain evidence="3">Ankara</strain>
    </source>
</reference>
<sequence length="590" mass="68756">MSKGKGRESSRISNNIYSRLSDPNDDESRFKVKLGKSRKKLRKIQRKEAKRLKHQKKLEWIQRRKNANNITNNSNKNGSKAVNNDIKAQNNGLKSIYKSESTKGLKSEKRVNFEKEREMRPTPDDIEIEYLERQLLKNKANTQDKNDAGKKRGRRVDVLQELKSEFLRDGFDEDFLDFLSNITTIADEENILDNDKLYPENNTLVKLRDDSLDELEDEDDEGDEMEEDELDELEEEDEVEESDDKDEEEQEEELESEQEQEEEVFDPSNVIKKQIGMVNRLSEGNYTVILNQLCEMYSKIISKGSENQIINECFDNLCDVVITMIINEVNVVISLVATQSALICSLTNYFNSTIIKRFVCKLFKKLESNLELMLKSESKKKLTVDENKLVVRNIIIAICSIYYYEVIDIDVIFHLIKLLTRRHLNEDVLQLLLILLKYSGQSINKNSEILGYLNDLVEKYKKEHEDFSNRVKFIEEELKSNKKSKNVLEQFDHLKNMIKSKVNMDRVTINLESIMNYNNIPDDVNGVLEFETKIVEKKNSKKDELIKKATKIGLNKDIQKTIFISIMDAISPENALDNILKIKLKTQQVF</sequence>
<dbReference type="GO" id="GO:0042274">
    <property type="term" value="P:ribosomal small subunit biogenesis"/>
    <property type="evidence" value="ECO:0007669"/>
    <property type="project" value="TreeGrafter"/>
</dbReference>
<evidence type="ECO:0000313" key="3">
    <source>
        <dbReference type="Proteomes" id="UP000001950"/>
    </source>
</evidence>
<dbReference type="GeneID" id="3863828"/>
<evidence type="ECO:0000313" key="2">
    <source>
        <dbReference type="EMBL" id="CAI73674.1"/>
    </source>
</evidence>
<dbReference type="PANTHER" id="PTHR18034">
    <property type="entry name" value="CELL CYCLE CONTROL PROTEIN CWF22-RELATED"/>
    <property type="match status" value="1"/>
</dbReference>
<dbReference type="OrthoDB" id="361797at2759"/>
<dbReference type="EMBL" id="CR940347">
    <property type="protein sequence ID" value="CAI73674.1"/>
    <property type="molecule type" value="Genomic_DNA"/>
</dbReference>
<feature type="region of interest" description="Disordered" evidence="1">
    <location>
        <begin position="208"/>
        <end position="266"/>
    </location>
</feature>
<dbReference type="InterPro" id="IPR016024">
    <property type="entry name" value="ARM-type_fold"/>
</dbReference>
<dbReference type="PANTHER" id="PTHR18034:SF4">
    <property type="entry name" value="NUCLEOLAR MIF4G DOMAIN-CONTAINING PROTEIN 1"/>
    <property type="match status" value="1"/>
</dbReference>
<dbReference type="Proteomes" id="UP000001950">
    <property type="component" value="Chromosome 1"/>
</dbReference>